<dbReference type="GO" id="GO:1904115">
    <property type="term" value="C:axon cytoplasm"/>
    <property type="evidence" value="ECO:0007669"/>
    <property type="project" value="GOC"/>
</dbReference>
<dbReference type="VEuPathDB" id="VectorBase:AARA21_015105"/>
<evidence type="ECO:0000313" key="11">
    <source>
        <dbReference type="EnsemblMetazoa" id="AARA001003-PA"/>
    </source>
</evidence>
<dbReference type="KEGG" id="aara:120905717"/>
<accession>A0A182HIE3</accession>
<dbReference type="SUPFAM" id="SSF48371">
    <property type="entry name" value="ARM repeat"/>
    <property type="match status" value="1"/>
</dbReference>
<feature type="region of interest" description="Disordered" evidence="9">
    <location>
        <begin position="680"/>
        <end position="739"/>
    </location>
</feature>
<keyword evidence="8" id="KW-0333">Golgi apparatus</keyword>
<evidence type="ECO:0000259" key="10">
    <source>
        <dbReference type="SMART" id="SM01354"/>
    </source>
</evidence>
<dbReference type="GeneID" id="120905717"/>
<dbReference type="AlphaFoldDB" id="A0A182HIE3"/>
<evidence type="ECO:0000256" key="5">
    <source>
        <dbReference type="ARBA" id="ARBA00022737"/>
    </source>
</evidence>
<dbReference type="PANTHER" id="PTHR22781">
    <property type="entry name" value="DELTA ADAPTIN-RELATED"/>
    <property type="match status" value="1"/>
</dbReference>
<organism evidence="11 12">
    <name type="scientific">Anopheles arabiensis</name>
    <name type="common">Mosquito</name>
    <dbReference type="NCBI Taxonomy" id="7173"/>
    <lineage>
        <taxon>Eukaryota</taxon>
        <taxon>Metazoa</taxon>
        <taxon>Ecdysozoa</taxon>
        <taxon>Arthropoda</taxon>
        <taxon>Hexapoda</taxon>
        <taxon>Insecta</taxon>
        <taxon>Pterygota</taxon>
        <taxon>Neoptera</taxon>
        <taxon>Endopterygota</taxon>
        <taxon>Diptera</taxon>
        <taxon>Nematocera</taxon>
        <taxon>Culicoidea</taxon>
        <taxon>Culicidae</taxon>
        <taxon>Anophelinae</taxon>
        <taxon>Anopheles</taxon>
    </lineage>
</organism>
<dbReference type="Pfam" id="PF06375">
    <property type="entry name" value="AP3D1"/>
    <property type="match status" value="1"/>
</dbReference>
<protein>
    <recommendedName>
        <fullName evidence="3 8">AP-3 complex subunit delta</fullName>
    </recommendedName>
</protein>
<feature type="compositionally biased region" description="Gly residues" evidence="9">
    <location>
        <begin position="711"/>
        <end position="728"/>
    </location>
</feature>
<dbReference type="RefSeq" id="XP_040172674.1">
    <property type="nucleotide sequence ID" value="XM_040316740.1"/>
</dbReference>
<keyword evidence="12" id="KW-1185">Reference proteome</keyword>
<proteinExistence type="inferred from homology"/>
<evidence type="ECO:0000256" key="9">
    <source>
        <dbReference type="SAM" id="MobiDB-lite"/>
    </source>
</evidence>
<feature type="region of interest" description="Disordered" evidence="9">
    <location>
        <begin position="752"/>
        <end position="782"/>
    </location>
</feature>
<feature type="domain" description="AP-3 complex subunit delta" evidence="10">
    <location>
        <begin position="737"/>
        <end position="900"/>
    </location>
</feature>
<evidence type="ECO:0000256" key="4">
    <source>
        <dbReference type="ARBA" id="ARBA00022448"/>
    </source>
</evidence>
<dbReference type="InterPro" id="IPR010474">
    <property type="entry name" value="AP3D_dom_metazoa"/>
</dbReference>
<dbReference type="GO" id="GO:0010008">
    <property type="term" value="C:endosome membrane"/>
    <property type="evidence" value="ECO:0007669"/>
    <property type="project" value="TreeGrafter"/>
</dbReference>
<dbReference type="PANTHER" id="PTHR22781:SF12">
    <property type="entry name" value="AP-3 COMPLEX SUBUNIT DELTA-1"/>
    <property type="match status" value="1"/>
</dbReference>
<evidence type="ECO:0000256" key="8">
    <source>
        <dbReference type="PIRNR" id="PIRNR037092"/>
    </source>
</evidence>
<keyword evidence="7" id="KW-0472">Membrane</keyword>
<dbReference type="FunFam" id="1.25.10.10:FF:000251">
    <property type="entry name" value="AP-3 complex subunit delta"/>
    <property type="match status" value="1"/>
</dbReference>
<dbReference type="GO" id="GO:0098943">
    <property type="term" value="P:neurotransmitter receptor transport, postsynaptic endosome to lysosome"/>
    <property type="evidence" value="ECO:0007669"/>
    <property type="project" value="TreeGrafter"/>
</dbReference>
<dbReference type="InterPro" id="IPR017105">
    <property type="entry name" value="AP3_complex_dsu"/>
</dbReference>
<dbReference type="InterPro" id="IPR002553">
    <property type="entry name" value="Clathrin/coatomer_adapt-like_N"/>
</dbReference>
<comment type="subcellular location">
    <subcellularLocation>
        <location evidence="1">Endomembrane system</location>
    </subcellularLocation>
    <subcellularLocation>
        <location evidence="8">Golgi apparatus</location>
    </subcellularLocation>
</comment>
<dbReference type="GO" id="GO:0048499">
    <property type="term" value="P:synaptic vesicle membrane organization"/>
    <property type="evidence" value="ECO:0007669"/>
    <property type="project" value="TreeGrafter"/>
</dbReference>
<dbReference type="InterPro" id="IPR011989">
    <property type="entry name" value="ARM-like"/>
</dbReference>
<evidence type="ECO:0000256" key="3">
    <source>
        <dbReference type="ARBA" id="ARBA00015717"/>
    </source>
</evidence>
<feature type="region of interest" description="Disordered" evidence="9">
    <location>
        <begin position="810"/>
        <end position="1104"/>
    </location>
</feature>
<feature type="compositionally biased region" description="Basic residues" evidence="9">
    <location>
        <begin position="1062"/>
        <end position="1082"/>
    </location>
</feature>
<dbReference type="VEuPathDB" id="VectorBase:AARA001003"/>
<dbReference type="GO" id="GO:0043195">
    <property type="term" value="C:terminal bouton"/>
    <property type="evidence" value="ECO:0007669"/>
    <property type="project" value="TreeGrafter"/>
</dbReference>
<dbReference type="SMART" id="SM01354">
    <property type="entry name" value="BLVR"/>
    <property type="match status" value="1"/>
</dbReference>
<evidence type="ECO:0000313" key="12">
    <source>
        <dbReference type="Proteomes" id="UP000075840"/>
    </source>
</evidence>
<dbReference type="EnsemblMetazoa" id="AARA001003-RA">
    <property type="protein sequence ID" value="AARA001003-PA"/>
    <property type="gene ID" value="AARA001003"/>
</dbReference>
<dbReference type="GO" id="GO:0016182">
    <property type="term" value="P:synaptic vesicle budding from endosome"/>
    <property type="evidence" value="ECO:0007669"/>
    <property type="project" value="TreeGrafter"/>
</dbReference>
<feature type="compositionally biased region" description="Basic and acidic residues" evidence="9">
    <location>
        <begin position="970"/>
        <end position="985"/>
    </location>
</feature>
<dbReference type="GO" id="GO:0098830">
    <property type="term" value="C:presynaptic endosome"/>
    <property type="evidence" value="ECO:0007669"/>
    <property type="project" value="TreeGrafter"/>
</dbReference>
<feature type="compositionally biased region" description="Acidic residues" evidence="9">
    <location>
        <begin position="897"/>
        <end position="908"/>
    </location>
</feature>
<keyword evidence="4 8" id="KW-0813">Transport</keyword>
<dbReference type="PIRSF" id="PIRSF037092">
    <property type="entry name" value="AP3_complex_delta"/>
    <property type="match status" value="1"/>
</dbReference>
<dbReference type="InterPro" id="IPR016024">
    <property type="entry name" value="ARM-type_fold"/>
</dbReference>
<dbReference type="CTD" id="136039557"/>
<feature type="compositionally biased region" description="Basic and acidic residues" evidence="9">
    <location>
        <begin position="880"/>
        <end position="896"/>
    </location>
</feature>
<dbReference type="GO" id="GO:0005794">
    <property type="term" value="C:Golgi apparatus"/>
    <property type="evidence" value="ECO:0007669"/>
    <property type="project" value="UniProtKB-SubCell"/>
</dbReference>
<evidence type="ECO:0000256" key="1">
    <source>
        <dbReference type="ARBA" id="ARBA00004308"/>
    </source>
</evidence>
<evidence type="ECO:0000256" key="6">
    <source>
        <dbReference type="ARBA" id="ARBA00022927"/>
    </source>
</evidence>
<keyword evidence="6 8" id="KW-0653">Protein transport</keyword>
<dbReference type="Pfam" id="PF01602">
    <property type="entry name" value="Adaptin_N"/>
    <property type="match status" value="1"/>
</dbReference>
<dbReference type="GO" id="GO:0030123">
    <property type="term" value="C:AP-3 adaptor complex"/>
    <property type="evidence" value="ECO:0007669"/>
    <property type="project" value="InterPro"/>
</dbReference>
<feature type="region of interest" description="Disordered" evidence="9">
    <location>
        <begin position="595"/>
        <end position="637"/>
    </location>
</feature>
<name>A0A182HIE3_ANOAR</name>
<dbReference type="GO" id="GO:0006896">
    <property type="term" value="P:Golgi to vacuole transport"/>
    <property type="evidence" value="ECO:0007669"/>
    <property type="project" value="TreeGrafter"/>
</dbReference>
<feature type="compositionally biased region" description="Basic and acidic residues" evidence="9">
    <location>
        <begin position="826"/>
        <end position="835"/>
    </location>
</feature>
<dbReference type="Proteomes" id="UP000075840">
    <property type="component" value="Unassembled WGS sequence"/>
</dbReference>
<dbReference type="GO" id="GO:0006623">
    <property type="term" value="P:protein targeting to vacuole"/>
    <property type="evidence" value="ECO:0007669"/>
    <property type="project" value="TreeGrafter"/>
</dbReference>
<dbReference type="GO" id="GO:0048490">
    <property type="term" value="P:anterograde synaptic vesicle transport"/>
    <property type="evidence" value="ECO:0007669"/>
    <property type="project" value="TreeGrafter"/>
</dbReference>
<feature type="compositionally biased region" description="Basic residues" evidence="9">
    <location>
        <begin position="836"/>
        <end position="846"/>
    </location>
</feature>
<keyword evidence="5" id="KW-0677">Repeat</keyword>
<dbReference type="EMBL" id="APCN01003930">
    <property type="status" value="NOT_ANNOTATED_CDS"/>
    <property type="molecule type" value="Genomic_DNA"/>
</dbReference>
<reference evidence="11" key="1">
    <citation type="submission" date="2022-08" db="UniProtKB">
        <authorList>
            <consortium name="EnsemblMetazoa"/>
        </authorList>
    </citation>
    <scope>IDENTIFICATION</scope>
    <source>
        <strain evidence="11">Dongola</strain>
    </source>
</reference>
<dbReference type="Gene3D" id="1.25.10.10">
    <property type="entry name" value="Leucine-rich Repeat Variant"/>
    <property type="match status" value="1"/>
</dbReference>
<comment type="similarity">
    <text evidence="2 8">Belongs to the adaptor complexes large subunit family.</text>
</comment>
<comment type="subunit">
    <text evidence="8">Adaptor protein complex 3 (AP-3) is a heterotetramer.</text>
</comment>
<evidence type="ECO:0000256" key="7">
    <source>
        <dbReference type="ARBA" id="ARBA00023136"/>
    </source>
</evidence>
<sequence>MALKMVKGNLERMFDKNLTDLVRGIRNNKDNEAKYIAQCIEEIKQELRQDNVSVKSNAVAKLTYLQMCGYDISWAGFNIIEVMSSNRFTCKRIGYLAASQCFHPDSELLMLTTNMIRKDLSSTNQYDAGVALSGLSCFISTDLSRDLANDIMTLMSSTKPYLRMKAVLMMYKVFLRYPEALRPAFPKLKEKLEDPDPSVQSAAVNVICELARKNPKNYLSLAPIFFKLMTTSTNNWMLIKIIKLFGALTPLEPRLGKKLIEPLTNLIHSTSAMSLLYECINTVIAVLISISSGMPNHSASIQLCVQKLRILIEDSDQNLKYLGLLAMSKILKTHPKSVQTHKDLILACLDDKDESIRLRALDLLYGMVSKKNLMEIVRRLLGHMERAEGSSYRDELLYKVIEICSQGSYQYVTNFEWYLTVLVELILLESGSRHGRLIAGQLLDVAIRVQAVRTFAVNEMATLLETYPVTAAPNGTMQEVLYAAAWIVGEFAPHLDGPERTLAVLLQPKPVAGHIQAVYVQNALKLFANLVGEAVRQRDGAAIERHCQTLAEGLRSYLSSADIEVQERASSVYFLVVLLRESLGGGADQQHAAAPVADGGLLELTPDVPGEPGDGGGEEARAAPDESVATGTGGHYPGVAWDEIEQIATDLQGLFGSELNPVAPKAQRKVQLPEELDLDEWINQPPPSADASSADGGSSDEDKFPLFLTDGGRGGGGGERETNGGGDGSRSYKRIEYTQEELDKMRQARLLEQTNNPNYLKPAKTKKASGGDYHQQQQQQHDCYDDIPIAEIALEVPLQIHSTKRSDKYLMDAERATRVFVGKSGGRKEKGEKSGKKSKRRGKKSKRYSDESDSESDDPKPLHVVNTVIELPEGAILSDTEDKNNADPNDPHRALDIDLDAPFEDDYPQEMKRKAANQRSVMLLRDRDGQTAKTNRNPADEHQSGGTTTTTSDSKHRSRRRGTAAATERSGSKHADRKHTDRSDEQQQQQVDGGGAGREKQKKKKKSAGKERPDEADAIMLMIDEETPAKGRTTKEKKKHSKPPKDGVAADEAVEDGDVKEKKKKHSKKSSKHHHHHHHSSSSKKSGYEEMPVQSLGGVSKDAI</sequence>
<evidence type="ECO:0000256" key="2">
    <source>
        <dbReference type="ARBA" id="ARBA00006613"/>
    </source>
</evidence>